<dbReference type="Proteomes" id="UP000076842">
    <property type="component" value="Unassembled WGS sequence"/>
</dbReference>
<evidence type="ECO:0000313" key="1">
    <source>
        <dbReference type="EMBL" id="KZT56449.1"/>
    </source>
</evidence>
<reference evidence="1 2" key="1">
    <citation type="journal article" date="2016" name="Mol. Biol. Evol.">
        <title>Comparative Genomics of Early-Diverging Mushroom-Forming Fungi Provides Insights into the Origins of Lignocellulose Decay Capabilities.</title>
        <authorList>
            <person name="Nagy L.G."/>
            <person name="Riley R."/>
            <person name="Tritt A."/>
            <person name="Adam C."/>
            <person name="Daum C."/>
            <person name="Floudas D."/>
            <person name="Sun H."/>
            <person name="Yadav J.S."/>
            <person name="Pangilinan J."/>
            <person name="Larsson K.H."/>
            <person name="Matsuura K."/>
            <person name="Barry K."/>
            <person name="Labutti K."/>
            <person name="Kuo R."/>
            <person name="Ohm R.A."/>
            <person name="Bhattacharya S.S."/>
            <person name="Shirouzu T."/>
            <person name="Yoshinaga Y."/>
            <person name="Martin F.M."/>
            <person name="Grigoriev I.V."/>
            <person name="Hibbett D.S."/>
        </authorList>
    </citation>
    <scope>NUCLEOTIDE SEQUENCE [LARGE SCALE GENOMIC DNA]</scope>
    <source>
        <strain evidence="1 2">HHB12733</strain>
    </source>
</reference>
<accession>A0A165F9Z3</accession>
<organism evidence="1 2">
    <name type="scientific">Calocera cornea HHB12733</name>
    <dbReference type="NCBI Taxonomy" id="1353952"/>
    <lineage>
        <taxon>Eukaryota</taxon>
        <taxon>Fungi</taxon>
        <taxon>Dikarya</taxon>
        <taxon>Basidiomycota</taxon>
        <taxon>Agaricomycotina</taxon>
        <taxon>Dacrymycetes</taxon>
        <taxon>Dacrymycetales</taxon>
        <taxon>Dacrymycetaceae</taxon>
        <taxon>Calocera</taxon>
    </lineage>
</organism>
<proteinExistence type="predicted"/>
<dbReference type="EMBL" id="KV423977">
    <property type="protein sequence ID" value="KZT56449.1"/>
    <property type="molecule type" value="Genomic_DNA"/>
</dbReference>
<sequence>MEPPLCRVEEIAWEEDTPRWASLKVEPLPRLRGKEWSDLPDLRRALRVSTDGWEEYVFLIEPALVAQLPGQDGALKEGRWMTSTWAAWRADHIPYESFRDYMERLLLGA</sequence>
<dbReference type="InParanoid" id="A0A165F9Z3"/>
<gene>
    <name evidence="1" type="ORF">CALCODRAFT_483924</name>
</gene>
<protein>
    <submittedName>
        <fullName evidence="1">Uncharacterized protein</fullName>
    </submittedName>
</protein>
<evidence type="ECO:0000313" key="2">
    <source>
        <dbReference type="Proteomes" id="UP000076842"/>
    </source>
</evidence>
<name>A0A165F9Z3_9BASI</name>
<keyword evidence="2" id="KW-1185">Reference proteome</keyword>
<dbReference type="AlphaFoldDB" id="A0A165F9Z3"/>